<gene>
    <name evidence="3" type="ORF">SAMN02982917_2149</name>
</gene>
<reference evidence="3 4" key="1">
    <citation type="submission" date="2017-04" db="EMBL/GenBank/DDBJ databases">
        <authorList>
            <person name="Afonso C.L."/>
            <person name="Miller P.J."/>
            <person name="Scott M.A."/>
            <person name="Spackman E."/>
            <person name="Goraichik I."/>
            <person name="Dimitrov K.M."/>
            <person name="Suarez D.L."/>
            <person name="Swayne D.E."/>
        </authorList>
    </citation>
    <scope>NUCLEOTIDE SEQUENCE [LARGE SCALE GENOMIC DNA]</scope>
    <source>
        <strain evidence="3 4">A2P</strain>
    </source>
</reference>
<evidence type="ECO:0000313" key="4">
    <source>
        <dbReference type="Proteomes" id="UP000192936"/>
    </source>
</evidence>
<evidence type="ECO:0000256" key="1">
    <source>
        <dbReference type="ARBA" id="ARBA00022649"/>
    </source>
</evidence>
<evidence type="ECO:0000256" key="2">
    <source>
        <dbReference type="SAM" id="MobiDB-lite"/>
    </source>
</evidence>
<dbReference type="InterPro" id="IPR035093">
    <property type="entry name" value="RelE/ParE_toxin_dom_sf"/>
</dbReference>
<proteinExistence type="predicted"/>
<name>A0A1X7EYW7_9PROT</name>
<dbReference type="RefSeq" id="WP_085085333.1">
    <property type="nucleotide sequence ID" value="NZ_FXAK01000004.1"/>
</dbReference>
<keyword evidence="1" id="KW-1277">Toxin-antitoxin system</keyword>
<feature type="region of interest" description="Disordered" evidence="2">
    <location>
        <begin position="109"/>
        <end position="138"/>
    </location>
</feature>
<dbReference type="STRING" id="286727.SAMN02982917_2149"/>
<accession>A0A1X7EYW7</accession>
<dbReference type="InterPro" id="IPR007712">
    <property type="entry name" value="RelE/ParE_toxin"/>
</dbReference>
<dbReference type="Pfam" id="PF05016">
    <property type="entry name" value="ParE_toxin"/>
    <property type="match status" value="1"/>
</dbReference>
<evidence type="ECO:0000313" key="3">
    <source>
        <dbReference type="EMBL" id="SMF42712.1"/>
    </source>
</evidence>
<dbReference type="Proteomes" id="UP000192936">
    <property type="component" value="Unassembled WGS sequence"/>
</dbReference>
<dbReference type="EMBL" id="FXAK01000004">
    <property type="protein sequence ID" value="SMF42712.1"/>
    <property type="molecule type" value="Genomic_DNA"/>
</dbReference>
<dbReference type="OrthoDB" id="5457915at2"/>
<dbReference type="Gene3D" id="3.30.2310.20">
    <property type="entry name" value="RelE-like"/>
    <property type="match status" value="1"/>
</dbReference>
<organism evidence="3 4">
    <name type="scientific">Azospirillum oryzae</name>
    <dbReference type="NCBI Taxonomy" id="286727"/>
    <lineage>
        <taxon>Bacteria</taxon>
        <taxon>Pseudomonadati</taxon>
        <taxon>Pseudomonadota</taxon>
        <taxon>Alphaproteobacteria</taxon>
        <taxon>Rhodospirillales</taxon>
        <taxon>Azospirillaceae</taxon>
        <taxon>Azospirillum</taxon>
    </lineage>
</organism>
<sequence>MPAYRVTDAAKQDFRTVLRETLERFGTHQREAYKRLIAKAVTMVAEDPGRGGSRDRGAVVPGLRAFHLETAAGRRGAASHFLYYAVERPSDGSTRVVILRLLHESMEPARHLADPPDPAAGFAAEADQPLSVQPSDRR</sequence>
<protein>
    <submittedName>
        <fullName evidence="3">Toxin ParE1/3/4</fullName>
    </submittedName>
</protein>
<dbReference type="AlphaFoldDB" id="A0A1X7EYW7"/>